<gene>
    <name evidence="1" type="ORF">BDN72DRAFT_864189</name>
</gene>
<accession>A0ACD3A5R1</accession>
<organism evidence="1 2">
    <name type="scientific">Pluteus cervinus</name>
    <dbReference type="NCBI Taxonomy" id="181527"/>
    <lineage>
        <taxon>Eukaryota</taxon>
        <taxon>Fungi</taxon>
        <taxon>Dikarya</taxon>
        <taxon>Basidiomycota</taxon>
        <taxon>Agaricomycotina</taxon>
        <taxon>Agaricomycetes</taxon>
        <taxon>Agaricomycetidae</taxon>
        <taxon>Agaricales</taxon>
        <taxon>Pluteineae</taxon>
        <taxon>Pluteaceae</taxon>
        <taxon>Pluteus</taxon>
    </lineage>
</organism>
<sequence length="171" mass="18722">MPALLVIVGGVLGYISEGSRNHSHHQFIPEFIWCVFLTNFCVTLLTAGRIGWVAHKTRQLLGKSAAKKYGTAVAIVIESGLIYSLSVLVVLVFPTSPYVRFYKDGIQVGLGRAFEVTVGSTVEFQTGRPDSVILDSITETTCQEDAVVFPSLVGQIEKTEQDRPEYGRAEV</sequence>
<keyword evidence="2" id="KW-1185">Reference proteome</keyword>
<dbReference type="Proteomes" id="UP000308600">
    <property type="component" value="Unassembled WGS sequence"/>
</dbReference>
<proteinExistence type="predicted"/>
<dbReference type="EMBL" id="ML208747">
    <property type="protein sequence ID" value="TFK60649.1"/>
    <property type="molecule type" value="Genomic_DNA"/>
</dbReference>
<evidence type="ECO:0000313" key="2">
    <source>
        <dbReference type="Proteomes" id="UP000308600"/>
    </source>
</evidence>
<reference evidence="1 2" key="1">
    <citation type="journal article" date="2019" name="Nat. Ecol. Evol.">
        <title>Megaphylogeny resolves global patterns of mushroom evolution.</title>
        <authorList>
            <person name="Varga T."/>
            <person name="Krizsan K."/>
            <person name="Foldi C."/>
            <person name="Dima B."/>
            <person name="Sanchez-Garcia M."/>
            <person name="Sanchez-Ramirez S."/>
            <person name="Szollosi G.J."/>
            <person name="Szarkandi J.G."/>
            <person name="Papp V."/>
            <person name="Albert L."/>
            <person name="Andreopoulos W."/>
            <person name="Angelini C."/>
            <person name="Antonin V."/>
            <person name="Barry K.W."/>
            <person name="Bougher N.L."/>
            <person name="Buchanan P."/>
            <person name="Buyck B."/>
            <person name="Bense V."/>
            <person name="Catcheside P."/>
            <person name="Chovatia M."/>
            <person name="Cooper J."/>
            <person name="Damon W."/>
            <person name="Desjardin D."/>
            <person name="Finy P."/>
            <person name="Geml J."/>
            <person name="Haridas S."/>
            <person name="Hughes K."/>
            <person name="Justo A."/>
            <person name="Karasinski D."/>
            <person name="Kautmanova I."/>
            <person name="Kiss B."/>
            <person name="Kocsube S."/>
            <person name="Kotiranta H."/>
            <person name="LaButti K.M."/>
            <person name="Lechner B.E."/>
            <person name="Liimatainen K."/>
            <person name="Lipzen A."/>
            <person name="Lukacs Z."/>
            <person name="Mihaltcheva S."/>
            <person name="Morgado L.N."/>
            <person name="Niskanen T."/>
            <person name="Noordeloos M.E."/>
            <person name="Ohm R.A."/>
            <person name="Ortiz-Santana B."/>
            <person name="Ovrebo C."/>
            <person name="Racz N."/>
            <person name="Riley R."/>
            <person name="Savchenko A."/>
            <person name="Shiryaev A."/>
            <person name="Soop K."/>
            <person name="Spirin V."/>
            <person name="Szebenyi C."/>
            <person name="Tomsovsky M."/>
            <person name="Tulloss R.E."/>
            <person name="Uehling J."/>
            <person name="Grigoriev I.V."/>
            <person name="Vagvolgyi C."/>
            <person name="Papp T."/>
            <person name="Martin F.M."/>
            <person name="Miettinen O."/>
            <person name="Hibbett D.S."/>
            <person name="Nagy L.G."/>
        </authorList>
    </citation>
    <scope>NUCLEOTIDE SEQUENCE [LARGE SCALE GENOMIC DNA]</scope>
    <source>
        <strain evidence="1 2">NL-1719</strain>
    </source>
</reference>
<evidence type="ECO:0000313" key="1">
    <source>
        <dbReference type="EMBL" id="TFK60649.1"/>
    </source>
</evidence>
<protein>
    <submittedName>
        <fullName evidence="1">Uncharacterized protein</fullName>
    </submittedName>
</protein>
<name>A0ACD3A5R1_9AGAR</name>